<evidence type="ECO:0000313" key="2">
    <source>
        <dbReference type="EMBL" id="KAJ7629541.1"/>
    </source>
</evidence>
<accession>A0AAD7BSE7</accession>
<evidence type="ECO:0000256" key="1">
    <source>
        <dbReference type="SAM" id="MobiDB-lite"/>
    </source>
</evidence>
<dbReference type="EMBL" id="JARKIE010000543">
    <property type="protein sequence ID" value="KAJ7629541.1"/>
    <property type="molecule type" value="Genomic_DNA"/>
</dbReference>
<reference evidence="2" key="1">
    <citation type="submission" date="2023-03" db="EMBL/GenBank/DDBJ databases">
        <title>Massive genome expansion in bonnet fungi (Mycena s.s.) driven by repeated elements and novel gene families across ecological guilds.</title>
        <authorList>
            <consortium name="Lawrence Berkeley National Laboratory"/>
            <person name="Harder C.B."/>
            <person name="Miyauchi S."/>
            <person name="Viragh M."/>
            <person name="Kuo A."/>
            <person name="Thoen E."/>
            <person name="Andreopoulos B."/>
            <person name="Lu D."/>
            <person name="Skrede I."/>
            <person name="Drula E."/>
            <person name="Henrissat B."/>
            <person name="Morin E."/>
            <person name="Kohler A."/>
            <person name="Barry K."/>
            <person name="LaButti K."/>
            <person name="Morin E."/>
            <person name="Salamov A."/>
            <person name="Lipzen A."/>
            <person name="Mereny Z."/>
            <person name="Hegedus B."/>
            <person name="Baldrian P."/>
            <person name="Stursova M."/>
            <person name="Weitz H."/>
            <person name="Taylor A."/>
            <person name="Grigoriev I.V."/>
            <person name="Nagy L.G."/>
            <person name="Martin F."/>
            <person name="Kauserud H."/>
        </authorList>
    </citation>
    <scope>NUCLEOTIDE SEQUENCE</scope>
    <source>
        <strain evidence="2">CBHHK067</strain>
    </source>
</reference>
<feature type="region of interest" description="Disordered" evidence="1">
    <location>
        <begin position="41"/>
        <end position="60"/>
    </location>
</feature>
<sequence>PRDCQRATSSLLSPIFPCRFIPLPSPLPAIQASLSLFPSCSESRPYQGVKTSQIQGLKTP</sequence>
<comment type="caution">
    <text evidence="2">The sequence shown here is derived from an EMBL/GenBank/DDBJ whole genome shotgun (WGS) entry which is preliminary data.</text>
</comment>
<protein>
    <submittedName>
        <fullName evidence="2">Uncharacterized protein</fullName>
    </submittedName>
</protein>
<proteinExistence type="predicted"/>
<name>A0AAD7BSE7_MYCRO</name>
<keyword evidence="3" id="KW-1185">Reference proteome</keyword>
<evidence type="ECO:0000313" key="3">
    <source>
        <dbReference type="Proteomes" id="UP001221757"/>
    </source>
</evidence>
<dbReference type="AlphaFoldDB" id="A0AAD7BSE7"/>
<gene>
    <name evidence="2" type="ORF">B0H17DRAFT_1109805</name>
</gene>
<dbReference type="Proteomes" id="UP001221757">
    <property type="component" value="Unassembled WGS sequence"/>
</dbReference>
<feature type="non-terminal residue" evidence="2">
    <location>
        <position position="60"/>
    </location>
</feature>
<organism evidence="2 3">
    <name type="scientific">Mycena rosella</name>
    <name type="common">Pink bonnet</name>
    <name type="synonym">Agaricus rosellus</name>
    <dbReference type="NCBI Taxonomy" id="1033263"/>
    <lineage>
        <taxon>Eukaryota</taxon>
        <taxon>Fungi</taxon>
        <taxon>Dikarya</taxon>
        <taxon>Basidiomycota</taxon>
        <taxon>Agaricomycotina</taxon>
        <taxon>Agaricomycetes</taxon>
        <taxon>Agaricomycetidae</taxon>
        <taxon>Agaricales</taxon>
        <taxon>Marasmiineae</taxon>
        <taxon>Mycenaceae</taxon>
        <taxon>Mycena</taxon>
    </lineage>
</organism>